<dbReference type="EMBL" id="LT840185">
    <property type="protein sequence ID" value="SMF69880.1"/>
    <property type="molecule type" value="Genomic_DNA"/>
</dbReference>
<gene>
    <name evidence="1" type="ORF">SAMN06295910_1782</name>
</gene>
<dbReference type="STRING" id="941907.SAMN06295910_1782"/>
<proteinExistence type="predicted"/>
<dbReference type="OrthoDB" id="7202530at2"/>
<dbReference type="Proteomes" id="UP000192934">
    <property type="component" value="Chromosome I"/>
</dbReference>
<accession>A0A1X7GHK4</accession>
<dbReference type="PIRSF" id="PIRSF034285">
    <property type="entry name" value="UCP034285"/>
    <property type="match status" value="1"/>
</dbReference>
<evidence type="ECO:0000313" key="1">
    <source>
        <dbReference type="EMBL" id="SMF69880.1"/>
    </source>
</evidence>
<evidence type="ECO:0000313" key="2">
    <source>
        <dbReference type="Proteomes" id="UP000192934"/>
    </source>
</evidence>
<keyword evidence="2" id="KW-1185">Reference proteome</keyword>
<dbReference type="InterPro" id="IPR027417">
    <property type="entry name" value="P-loop_NTPase"/>
</dbReference>
<name>A0A1X7GHK4_9SPHN</name>
<dbReference type="AlphaFoldDB" id="A0A1X7GHK4"/>
<dbReference type="SUPFAM" id="SSF52540">
    <property type="entry name" value="P-loop containing nucleoside triphosphate hydrolases"/>
    <property type="match status" value="1"/>
</dbReference>
<organism evidence="1 2">
    <name type="scientific">Allosphingosinicella indica</name>
    <dbReference type="NCBI Taxonomy" id="941907"/>
    <lineage>
        <taxon>Bacteria</taxon>
        <taxon>Pseudomonadati</taxon>
        <taxon>Pseudomonadota</taxon>
        <taxon>Alphaproteobacteria</taxon>
        <taxon>Sphingomonadales</taxon>
        <taxon>Sphingomonadaceae</taxon>
        <taxon>Allosphingosinicella</taxon>
    </lineage>
</organism>
<dbReference type="InterPro" id="IPR017026">
    <property type="entry name" value="ImuA"/>
</dbReference>
<sequence>MSDSRNLCVLRSRLAAIGPGAALCAQTKFATGNADLDFTLESGLGEGRLHELYASSLNDAAASAGFAAMLALRVKGSRPLAWLRTEAAQRGMGRLYMPGFVELGGDPDAVILTLLPDDTTLLRAAADAAACPGLGALIVECWGKAPLLTLTASRRLALAAERSAVTLFLLRIDAQPVPSAAATRWSISAAPSAAMAANAPGHSMIAVELLRQRSGPAGMRWQMEWNRDERAFRKPALSGAVAAVAERRAAEAQPGERRRFA</sequence>
<protein>
    <submittedName>
        <fullName evidence="1">Protein ImuA</fullName>
    </submittedName>
</protein>
<dbReference type="RefSeq" id="WP_085218447.1">
    <property type="nucleotide sequence ID" value="NZ_LT840185.1"/>
</dbReference>
<dbReference type="Gene3D" id="3.40.50.300">
    <property type="entry name" value="P-loop containing nucleotide triphosphate hydrolases"/>
    <property type="match status" value="1"/>
</dbReference>
<reference evidence="2" key="1">
    <citation type="submission" date="2017-04" db="EMBL/GenBank/DDBJ databases">
        <authorList>
            <person name="Varghese N."/>
            <person name="Submissions S."/>
        </authorList>
    </citation>
    <scope>NUCLEOTIDE SEQUENCE [LARGE SCALE GENOMIC DNA]</scope>
    <source>
        <strain evidence="2">Dd16</strain>
    </source>
</reference>